<protein>
    <submittedName>
        <fullName evidence="4">Glycosyltransferase family 2 protein</fullName>
    </submittedName>
</protein>
<evidence type="ECO:0000313" key="4">
    <source>
        <dbReference type="EMBL" id="XBH03954.1"/>
    </source>
</evidence>
<dbReference type="Gene3D" id="3.90.550.10">
    <property type="entry name" value="Spore Coat Polysaccharide Biosynthesis Protein SpsA, Chain A"/>
    <property type="match status" value="1"/>
</dbReference>
<dbReference type="InterPro" id="IPR050256">
    <property type="entry name" value="Glycosyltransferase_2"/>
</dbReference>
<feature type="transmembrane region" description="Helical" evidence="1">
    <location>
        <begin position="366"/>
        <end position="389"/>
    </location>
</feature>
<evidence type="ECO:0000259" key="3">
    <source>
        <dbReference type="Pfam" id="PF26629"/>
    </source>
</evidence>
<dbReference type="Pfam" id="PF26629">
    <property type="entry name" value="GT2_TM_C"/>
    <property type="match status" value="1"/>
</dbReference>
<feature type="domain" description="Glycosyltransferase 2-like" evidence="2">
    <location>
        <begin position="23"/>
        <end position="184"/>
    </location>
</feature>
<dbReference type="SUPFAM" id="SSF53448">
    <property type="entry name" value="Nucleotide-diphospho-sugar transferases"/>
    <property type="match status" value="1"/>
</dbReference>
<feature type="transmembrane region" description="Helical" evidence="1">
    <location>
        <begin position="284"/>
        <end position="307"/>
    </location>
</feature>
<name>A0AAU7CG24_9BACT</name>
<keyword evidence="1" id="KW-0812">Transmembrane</keyword>
<dbReference type="RefSeq" id="WP_406696697.1">
    <property type="nucleotide sequence ID" value="NZ_CP155447.1"/>
</dbReference>
<accession>A0AAU7CG24</accession>
<proteinExistence type="predicted"/>
<evidence type="ECO:0000256" key="1">
    <source>
        <dbReference type="SAM" id="Phobius"/>
    </source>
</evidence>
<reference evidence="4" key="1">
    <citation type="submission" date="2024-05" db="EMBL/GenBank/DDBJ databases">
        <title>Planctomycetes of the genus Singulisphaera possess chitinolytic capabilities.</title>
        <authorList>
            <person name="Ivanova A."/>
        </authorList>
    </citation>
    <scope>NUCLEOTIDE SEQUENCE</scope>
    <source>
        <strain evidence="4">Ch08T</strain>
    </source>
</reference>
<dbReference type="PANTHER" id="PTHR48090">
    <property type="entry name" value="UNDECAPRENYL-PHOSPHATE 4-DEOXY-4-FORMAMIDO-L-ARABINOSE TRANSFERASE-RELATED"/>
    <property type="match status" value="1"/>
</dbReference>
<dbReference type="AlphaFoldDB" id="A0AAU7CG24"/>
<sequence length="403" mass="44013">MSAILREGPPFRPLDWTDYMEISVVMPCLNEALTVGRCVAKALQSLDEMGVRGEVVVADNGSTDGSPEIARSHGARVVHVDRKGYGSALQVGIAAASGQYVIMGDADDSYDFSRLELFVERLREGHDLVMGNRFQGGIRPGAMPWHHRYIGNPILTGILNLFFQTPIHDAHCGLRGFRKDAYGRLGLTTPGMEFASEMVVRACLSHQKVTEVPTVLHPDGRDRPPHLRSFRDGWRHLRFLLMCTPTFLFILPGLFLTLLGLVAIPAAVLSGYGAFAGAFGPNFMYTASLVSIGGFHLLAFGLLAKFYTHRVDPVFRDPQVERAAGIFSVERGLALGLILIAVAVALGSPVLIQWARTQRVTSPAQWIFAGTLFSLGLETVFGSFLAGIINLPREPRRAEVSAD</sequence>
<keyword evidence="1" id="KW-0472">Membrane</keyword>
<dbReference type="InterPro" id="IPR058718">
    <property type="entry name" value="Agl6_TM_C"/>
</dbReference>
<feature type="transmembrane region" description="Helical" evidence="1">
    <location>
        <begin position="332"/>
        <end position="354"/>
    </location>
</feature>
<dbReference type="InterPro" id="IPR029044">
    <property type="entry name" value="Nucleotide-diphossugar_trans"/>
</dbReference>
<organism evidence="4">
    <name type="scientific">Singulisphaera sp. Ch08</name>
    <dbReference type="NCBI Taxonomy" id="3120278"/>
    <lineage>
        <taxon>Bacteria</taxon>
        <taxon>Pseudomonadati</taxon>
        <taxon>Planctomycetota</taxon>
        <taxon>Planctomycetia</taxon>
        <taxon>Isosphaerales</taxon>
        <taxon>Isosphaeraceae</taxon>
        <taxon>Singulisphaera</taxon>
    </lineage>
</organism>
<dbReference type="InterPro" id="IPR001173">
    <property type="entry name" value="Glyco_trans_2-like"/>
</dbReference>
<dbReference type="Pfam" id="PF00535">
    <property type="entry name" value="Glycos_transf_2"/>
    <property type="match status" value="1"/>
</dbReference>
<feature type="transmembrane region" description="Helical" evidence="1">
    <location>
        <begin position="239"/>
        <end position="264"/>
    </location>
</feature>
<evidence type="ECO:0000259" key="2">
    <source>
        <dbReference type="Pfam" id="PF00535"/>
    </source>
</evidence>
<dbReference type="PANTHER" id="PTHR48090:SF7">
    <property type="entry name" value="RFBJ PROTEIN"/>
    <property type="match status" value="1"/>
</dbReference>
<dbReference type="EMBL" id="CP155447">
    <property type="protein sequence ID" value="XBH03954.1"/>
    <property type="molecule type" value="Genomic_DNA"/>
</dbReference>
<dbReference type="CDD" id="cd04179">
    <property type="entry name" value="DPM_DPG-synthase_like"/>
    <property type="match status" value="1"/>
</dbReference>
<feature type="domain" description="Low-salt glycan biosynthesis hexosyltransferase Agl6 C-terminal transmembrane region" evidence="3">
    <location>
        <begin position="302"/>
        <end position="389"/>
    </location>
</feature>
<keyword evidence="1" id="KW-1133">Transmembrane helix</keyword>
<gene>
    <name evidence="4" type="ORF">V5E97_37495</name>
</gene>